<accession>A0A379C2C1</accession>
<feature type="transmembrane region" description="Helical" evidence="7">
    <location>
        <begin position="108"/>
        <end position="126"/>
    </location>
</feature>
<evidence type="ECO:0000256" key="4">
    <source>
        <dbReference type="ARBA" id="ARBA00022692"/>
    </source>
</evidence>
<dbReference type="Pfam" id="PF02417">
    <property type="entry name" value="Chromate_transp"/>
    <property type="match status" value="1"/>
</dbReference>
<comment type="similarity">
    <text evidence="2">Belongs to the chromate ion transporter (CHR) (TC 2.A.51) family.</text>
</comment>
<dbReference type="RefSeq" id="WP_019034174.1">
    <property type="nucleotide sequence ID" value="NZ_UGSZ01000001.1"/>
</dbReference>
<evidence type="ECO:0000256" key="3">
    <source>
        <dbReference type="ARBA" id="ARBA00022475"/>
    </source>
</evidence>
<dbReference type="PANTHER" id="PTHR43663">
    <property type="entry name" value="CHROMATE TRANSPORT PROTEIN-RELATED"/>
    <property type="match status" value="1"/>
</dbReference>
<proteinExistence type="inferred from homology"/>
<evidence type="ECO:0000313" key="8">
    <source>
        <dbReference type="EMBL" id="SUB56259.1"/>
    </source>
</evidence>
<evidence type="ECO:0000256" key="2">
    <source>
        <dbReference type="ARBA" id="ARBA00005262"/>
    </source>
</evidence>
<evidence type="ECO:0000256" key="5">
    <source>
        <dbReference type="ARBA" id="ARBA00022989"/>
    </source>
</evidence>
<keyword evidence="5 7" id="KW-1133">Transmembrane helix</keyword>
<keyword evidence="6 7" id="KW-0472">Membrane</keyword>
<evidence type="ECO:0000313" key="9">
    <source>
        <dbReference type="Proteomes" id="UP000255517"/>
    </source>
</evidence>
<gene>
    <name evidence="8" type="ORF">NCTC13149_00029</name>
</gene>
<keyword evidence="4 7" id="KW-0812">Transmembrane</keyword>
<dbReference type="AlphaFoldDB" id="A0A379C2C1"/>
<evidence type="ECO:0000256" key="1">
    <source>
        <dbReference type="ARBA" id="ARBA00004651"/>
    </source>
</evidence>
<feature type="transmembrane region" description="Helical" evidence="7">
    <location>
        <begin position="163"/>
        <end position="181"/>
    </location>
</feature>
<dbReference type="GO" id="GO:0015109">
    <property type="term" value="F:chromate transmembrane transporter activity"/>
    <property type="evidence" value="ECO:0007669"/>
    <property type="project" value="InterPro"/>
</dbReference>
<dbReference type="InterPro" id="IPR052518">
    <property type="entry name" value="CHR_Transporter"/>
</dbReference>
<dbReference type="EMBL" id="UGSZ01000001">
    <property type="protein sequence ID" value="SUB56259.1"/>
    <property type="molecule type" value="Genomic_DNA"/>
</dbReference>
<dbReference type="PANTHER" id="PTHR43663:SF1">
    <property type="entry name" value="CHROMATE TRANSPORTER"/>
    <property type="match status" value="1"/>
</dbReference>
<protein>
    <submittedName>
        <fullName evidence="8">Chromate transporter, chromate ion transporter (CHR) family</fullName>
    </submittedName>
</protein>
<evidence type="ECO:0000256" key="6">
    <source>
        <dbReference type="ARBA" id="ARBA00023136"/>
    </source>
</evidence>
<feature type="transmembrane region" description="Helical" evidence="7">
    <location>
        <begin position="68"/>
        <end position="96"/>
    </location>
</feature>
<reference evidence="8 9" key="1">
    <citation type="submission" date="2018-06" db="EMBL/GenBank/DDBJ databases">
        <authorList>
            <consortium name="Pathogen Informatics"/>
            <person name="Doyle S."/>
        </authorList>
    </citation>
    <scope>NUCLEOTIDE SEQUENCE [LARGE SCALE GENOMIC DNA]</scope>
    <source>
        <strain evidence="8 9">NCTC13149</strain>
    </source>
</reference>
<dbReference type="GO" id="GO:0005886">
    <property type="term" value="C:plasma membrane"/>
    <property type="evidence" value="ECO:0007669"/>
    <property type="project" value="UniProtKB-SubCell"/>
</dbReference>
<dbReference type="STRING" id="1122949.GCA_000378725_00100"/>
<sequence length="182" mass="19753">MIALFLVFVKIGCFAFGGGYAVIPLISKFVVEENAWLSMKELIDLISISQMTPGPIAINSATFVGQKVYGLVGSIIATAGFVLPQLVLMLVLGHFLFTKNKKFKILDYGLNGIKAGIVSLIFITALDLFRSSVFADEISFSSINFAALLTFIPALIMYYKKVGLFKLIIMGAVCGIVINLII</sequence>
<feature type="transmembrane region" description="Helical" evidence="7">
    <location>
        <begin position="138"/>
        <end position="156"/>
    </location>
</feature>
<organism evidence="8 9">
    <name type="scientific">Peptoniphilus lacrimalis</name>
    <dbReference type="NCBI Taxonomy" id="33031"/>
    <lineage>
        <taxon>Bacteria</taxon>
        <taxon>Bacillati</taxon>
        <taxon>Bacillota</taxon>
        <taxon>Tissierellia</taxon>
        <taxon>Tissierellales</taxon>
        <taxon>Peptoniphilaceae</taxon>
        <taxon>Peptoniphilus</taxon>
    </lineage>
</organism>
<keyword evidence="3" id="KW-1003">Cell membrane</keyword>
<dbReference type="InterPro" id="IPR003370">
    <property type="entry name" value="Chromate_transpt"/>
</dbReference>
<evidence type="ECO:0000256" key="7">
    <source>
        <dbReference type="SAM" id="Phobius"/>
    </source>
</evidence>
<dbReference type="Proteomes" id="UP000255517">
    <property type="component" value="Unassembled WGS sequence"/>
</dbReference>
<name>A0A379C2C1_9FIRM</name>
<dbReference type="OrthoDB" id="9788907at2"/>
<comment type="subcellular location">
    <subcellularLocation>
        <location evidence="1">Cell membrane</location>
        <topology evidence="1">Multi-pass membrane protein</topology>
    </subcellularLocation>
</comment>